<dbReference type="Pfam" id="PF00717">
    <property type="entry name" value="Peptidase_S24"/>
    <property type="match status" value="1"/>
</dbReference>
<comment type="subcellular location">
    <subcellularLocation>
        <location evidence="1">Membrane</location>
    </subcellularLocation>
</comment>
<keyword evidence="2" id="KW-0645">Protease</keyword>
<evidence type="ECO:0000256" key="1">
    <source>
        <dbReference type="ARBA" id="ARBA00004370"/>
    </source>
</evidence>
<name>A0A2M8L536_9BACT</name>
<evidence type="ECO:0000256" key="2">
    <source>
        <dbReference type="ARBA" id="ARBA00022670"/>
    </source>
</evidence>
<dbReference type="GO" id="GO:0004252">
    <property type="term" value="F:serine-type endopeptidase activity"/>
    <property type="evidence" value="ECO:0007669"/>
    <property type="project" value="UniProtKB-UniRule"/>
</dbReference>
<dbReference type="InterPro" id="IPR012902">
    <property type="entry name" value="N_methyl_site"/>
</dbReference>
<dbReference type="Proteomes" id="UP000229500">
    <property type="component" value="Unassembled WGS sequence"/>
</dbReference>
<feature type="domain" description="Peptidase S24/S26A/S26B/S26C" evidence="8">
    <location>
        <begin position="31"/>
        <end position="84"/>
    </location>
</feature>
<evidence type="ECO:0000256" key="3">
    <source>
        <dbReference type="ARBA" id="ARBA00022692"/>
    </source>
</evidence>
<gene>
    <name evidence="9" type="ORF">COU96_02370</name>
</gene>
<evidence type="ECO:0000259" key="8">
    <source>
        <dbReference type="Pfam" id="PF00717"/>
    </source>
</evidence>
<dbReference type="EMBL" id="PFEL01000089">
    <property type="protein sequence ID" value="PJE68954.1"/>
    <property type="molecule type" value="Genomic_DNA"/>
</dbReference>
<reference evidence="10" key="1">
    <citation type="submission" date="2017-09" db="EMBL/GenBank/DDBJ databases">
        <title>Depth-based differentiation of microbial function through sediment-hosted aquifers and enrichment of novel symbionts in the deep terrestrial subsurface.</title>
        <authorList>
            <person name="Probst A.J."/>
            <person name="Ladd B."/>
            <person name="Jarett J.K."/>
            <person name="Geller-Mcgrath D.E."/>
            <person name="Sieber C.M.K."/>
            <person name="Emerson J.B."/>
            <person name="Anantharaman K."/>
            <person name="Thomas B.C."/>
            <person name="Malmstrom R."/>
            <person name="Stieglmeier M."/>
            <person name="Klingl A."/>
            <person name="Woyke T."/>
            <person name="Ryan C.M."/>
            <person name="Banfield J.F."/>
        </authorList>
    </citation>
    <scope>NUCLEOTIDE SEQUENCE [LARGE SCALE GENOMIC DNA]</scope>
</reference>
<dbReference type="NCBIfam" id="TIGR02228">
    <property type="entry name" value="sigpep_I_arch"/>
    <property type="match status" value="1"/>
</dbReference>
<dbReference type="PROSITE" id="PS00409">
    <property type="entry name" value="PROKAR_NTER_METHYL"/>
    <property type="match status" value="1"/>
</dbReference>
<dbReference type="GO" id="GO:0009003">
    <property type="term" value="F:signal peptidase activity"/>
    <property type="evidence" value="ECO:0007669"/>
    <property type="project" value="UniProtKB-EC"/>
</dbReference>
<feature type="transmembrane region" description="Helical" evidence="7">
    <location>
        <begin position="124"/>
        <end position="141"/>
    </location>
</feature>
<dbReference type="NCBIfam" id="TIGR02532">
    <property type="entry name" value="IV_pilin_GFxxxE"/>
    <property type="match status" value="1"/>
</dbReference>
<dbReference type="SUPFAM" id="SSF51306">
    <property type="entry name" value="LexA/Signal peptidase"/>
    <property type="match status" value="1"/>
</dbReference>
<dbReference type="InterPro" id="IPR015927">
    <property type="entry name" value="Peptidase_S24_S26A/B/C"/>
</dbReference>
<dbReference type="AlphaFoldDB" id="A0A2M8L536"/>
<dbReference type="Pfam" id="PF07963">
    <property type="entry name" value="N_methyl"/>
    <property type="match status" value="1"/>
</dbReference>
<feature type="transmembrane region" description="Helical" evidence="7">
    <location>
        <begin position="162"/>
        <end position="181"/>
    </location>
</feature>
<dbReference type="PANTHER" id="PTHR10806">
    <property type="entry name" value="SIGNAL PEPTIDASE COMPLEX CATALYTIC SUBUNIT SEC11"/>
    <property type="match status" value="1"/>
</dbReference>
<dbReference type="InterPro" id="IPR001733">
    <property type="entry name" value="Peptidase_S26B"/>
</dbReference>
<accession>A0A2M8L536</accession>
<evidence type="ECO:0000256" key="7">
    <source>
        <dbReference type="SAM" id="Phobius"/>
    </source>
</evidence>
<keyword evidence="4 7" id="KW-1133">Transmembrane helix</keyword>
<evidence type="ECO:0000256" key="4">
    <source>
        <dbReference type="ARBA" id="ARBA00022989"/>
    </source>
</evidence>
<dbReference type="GO" id="GO:0016020">
    <property type="term" value="C:membrane"/>
    <property type="evidence" value="ECO:0007669"/>
    <property type="project" value="UniProtKB-SubCell"/>
</dbReference>
<evidence type="ECO:0000313" key="9">
    <source>
        <dbReference type="EMBL" id="PJE68954.1"/>
    </source>
</evidence>
<evidence type="ECO:0000313" key="10">
    <source>
        <dbReference type="Proteomes" id="UP000229500"/>
    </source>
</evidence>
<keyword evidence="2" id="KW-0378">Hydrolase</keyword>
<comment type="caution">
    <text evidence="9">The sequence shown here is derived from an EMBL/GenBank/DDBJ whole genome shotgun (WGS) entry which is preliminary data.</text>
</comment>
<evidence type="ECO:0000256" key="5">
    <source>
        <dbReference type="ARBA" id="ARBA00023136"/>
    </source>
</evidence>
<dbReference type="EC" id="3.4.21.89" evidence="6"/>
<keyword evidence="3 7" id="KW-0812">Transmembrane</keyword>
<sequence>MKAFVYLLVLVSLIFVGGLACTLAFGYEVAVLKGESMSPTLNEGDLIITSNFQGKIKPGMIVIYNQGSEVIIHRVVLIEDGQLRTKGDAQGYFDQWLVPISGVKGAYLFKIPRLGHLASFIRTPFYQVSISMFFIVLFVVYERKKKNNRRRWKMKGLSLIEWLIALAILAILALVVVPNIVRLLAG</sequence>
<dbReference type="PANTHER" id="PTHR10806:SF6">
    <property type="entry name" value="SIGNAL PEPTIDASE COMPLEX CATALYTIC SUBUNIT SEC11"/>
    <property type="match status" value="1"/>
</dbReference>
<evidence type="ECO:0000256" key="6">
    <source>
        <dbReference type="NCBIfam" id="TIGR02228"/>
    </source>
</evidence>
<organism evidence="9 10">
    <name type="scientific">Candidatus Shapirobacteria bacterium CG10_big_fil_rev_8_21_14_0_10_38_14</name>
    <dbReference type="NCBI Taxonomy" id="1974483"/>
    <lineage>
        <taxon>Bacteria</taxon>
        <taxon>Candidatus Shapironibacteriota</taxon>
    </lineage>
</organism>
<protein>
    <recommendedName>
        <fullName evidence="6">Signal peptidase I</fullName>
        <ecNumber evidence="6">3.4.21.89</ecNumber>
    </recommendedName>
</protein>
<dbReference type="CDD" id="cd06462">
    <property type="entry name" value="Peptidase_S24_S26"/>
    <property type="match status" value="1"/>
</dbReference>
<keyword evidence="5 7" id="KW-0472">Membrane</keyword>
<dbReference type="InterPro" id="IPR036286">
    <property type="entry name" value="LexA/Signal_pep-like_sf"/>
</dbReference>
<dbReference type="PROSITE" id="PS51257">
    <property type="entry name" value="PROKAR_LIPOPROTEIN"/>
    <property type="match status" value="1"/>
</dbReference>
<dbReference type="Gene3D" id="2.10.109.10">
    <property type="entry name" value="Umud Fragment, subunit A"/>
    <property type="match status" value="1"/>
</dbReference>
<proteinExistence type="predicted"/>
<dbReference type="GO" id="GO:0006465">
    <property type="term" value="P:signal peptide processing"/>
    <property type="evidence" value="ECO:0007669"/>
    <property type="project" value="UniProtKB-UniRule"/>
</dbReference>